<protein>
    <submittedName>
        <fullName evidence="2">Uncharacterized protein</fullName>
    </submittedName>
</protein>
<sequence>MQGLATRGRFGDILSGACSYRRRFLTRLNVVVVLPEYDDHKFPTYESAVNREANNHAATRGMHKLLYVLSGWESDLRLTLMLEVQSPSDPAALTSEQKAQRWEEINQGTRHGFGQRRYEYSLTEIFDVDKMPFVPCVGTIQFHGQVQSRQFSPKATLALSTRFLQVQTIETEWNEPFGFPELLQAMRRQLMDSLKSTHFPPTLGKLVLTLDPPNRIGGNLTTTPNPQPDRLCRVLHQAVNGVTHFKFTGEVDPSLFWPYPLSEQPKPFWQSMKKLEITMEQNSTSPEWYQRTNYNKLSQRTIARFSHIVFPVNHAGLPAPGHGSGQEAARAHRYVEAMLEHERTIFDLTDRILADGGFGDDGEDDGSDNTDNENSVQDGDNSNNTDESKYEYDDAREDWMLDFCEVNEPAMACLLDAMMKAMLQMRRLEFVRLKGCLPDMWSFEFYAPGVSSKYDAKSEVTPSYPRFILPKRHFWVPGEEILSGFRKMATEKYGQQPAIVWVKHTWAN</sequence>
<evidence type="ECO:0000313" key="2">
    <source>
        <dbReference type="EMBL" id="KAK2770656.1"/>
    </source>
</evidence>
<gene>
    <name evidence="2" type="ORF">CKAH01_14627</name>
</gene>
<reference evidence="2" key="1">
    <citation type="submission" date="2023-02" db="EMBL/GenBank/DDBJ databases">
        <title>Colletotrichum kahawae CIFC_Que2 genome sequencing and assembly.</title>
        <authorList>
            <person name="Baroncelli R."/>
        </authorList>
    </citation>
    <scope>NUCLEOTIDE SEQUENCE</scope>
    <source>
        <strain evidence="2">CIFC_Que2</strain>
    </source>
</reference>
<evidence type="ECO:0000256" key="1">
    <source>
        <dbReference type="SAM" id="MobiDB-lite"/>
    </source>
</evidence>
<feature type="compositionally biased region" description="Polar residues" evidence="1">
    <location>
        <begin position="372"/>
        <end position="385"/>
    </location>
</feature>
<dbReference type="AlphaFoldDB" id="A0AAD9YJN4"/>
<feature type="region of interest" description="Disordered" evidence="1">
    <location>
        <begin position="357"/>
        <end position="388"/>
    </location>
</feature>
<dbReference type="Proteomes" id="UP001281614">
    <property type="component" value="Unassembled WGS sequence"/>
</dbReference>
<dbReference type="EMBL" id="VYYT01000091">
    <property type="protein sequence ID" value="KAK2770656.1"/>
    <property type="molecule type" value="Genomic_DNA"/>
</dbReference>
<name>A0AAD9YJN4_COLKA</name>
<keyword evidence="3" id="KW-1185">Reference proteome</keyword>
<evidence type="ECO:0000313" key="3">
    <source>
        <dbReference type="Proteomes" id="UP001281614"/>
    </source>
</evidence>
<feature type="compositionally biased region" description="Acidic residues" evidence="1">
    <location>
        <begin position="358"/>
        <end position="371"/>
    </location>
</feature>
<comment type="caution">
    <text evidence="2">The sequence shown here is derived from an EMBL/GenBank/DDBJ whole genome shotgun (WGS) entry which is preliminary data.</text>
</comment>
<proteinExistence type="predicted"/>
<organism evidence="2 3">
    <name type="scientific">Colletotrichum kahawae</name>
    <name type="common">Coffee berry disease fungus</name>
    <dbReference type="NCBI Taxonomy" id="34407"/>
    <lineage>
        <taxon>Eukaryota</taxon>
        <taxon>Fungi</taxon>
        <taxon>Dikarya</taxon>
        <taxon>Ascomycota</taxon>
        <taxon>Pezizomycotina</taxon>
        <taxon>Sordariomycetes</taxon>
        <taxon>Hypocreomycetidae</taxon>
        <taxon>Glomerellales</taxon>
        <taxon>Glomerellaceae</taxon>
        <taxon>Colletotrichum</taxon>
        <taxon>Colletotrichum gloeosporioides species complex</taxon>
    </lineage>
</organism>
<accession>A0AAD9YJN4</accession>